<dbReference type="PATRIC" id="fig|1403939.3.peg.1327"/>
<proteinExistence type="predicted"/>
<name>W1VAZ6_9ACTO</name>
<organism evidence="3 4">
    <name type="scientific">Actinomyces urogenitalis DORA_12</name>
    <dbReference type="NCBI Taxonomy" id="1403939"/>
    <lineage>
        <taxon>Bacteria</taxon>
        <taxon>Bacillati</taxon>
        <taxon>Actinomycetota</taxon>
        <taxon>Actinomycetes</taxon>
        <taxon>Actinomycetales</taxon>
        <taxon>Actinomycetaceae</taxon>
        <taxon>Actinomyces</taxon>
    </lineage>
</organism>
<reference evidence="3 4" key="1">
    <citation type="submission" date="2013-12" db="EMBL/GenBank/DDBJ databases">
        <title>A Varibaculum cambriense genome reconstructed from a premature infant gut community with otherwise low bacterial novelty that shifts toward anaerobic metabolism during the third week of life.</title>
        <authorList>
            <person name="Brown C.T."/>
            <person name="Sharon I."/>
            <person name="Thomas B.C."/>
            <person name="Castelle C.J."/>
            <person name="Morowitz M.J."/>
            <person name="Banfield J.F."/>
        </authorList>
    </citation>
    <scope>NUCLEOTIDE SEQUENCE [LARGE SCALE GENOMIC DNA]</scope>
    <source>
        <strain evidence="4">DORA_12</strain>
    </source>
</reference>
<evidence type="ECO:0000313" key="4">
    <source>
        <dbReference type="Proteomes" id="UP000018852"/>
    </source>
</evidence>
<feature type="transmembrane region" description="Helical" evidence="2">
    <location>
        <begin position="173"/>
        <end position="196"/>
    </location>
</feature>
<feature type="region of interest" description="Disordered" evidence="1">
    <location>
        <begin position="200"/>
        <end position="244"/>
    </location>
</feature>
<accession>W1VAZ6</accession>
<dbReference type="EMBL" id="AZLV01000882">
    <property type="protein sequence ID" value="ETJ03142.1"/>
    <property type="molecule type" value="Genomic_DNA"/>
</dbReference>
<keyword evidence="2" id="KW-1133">Transmembrane helix</keyword>
<feature type="transmembrane region" description="Helical" evidence="2">
    <location>
        <begin position="141"/>
        <end position="161"/>
    </location>
</feature>
<feature type="transmembrane region" description="Helical" evidence="2">
    <location>
        <begin position="30"/>
        <end position="50"/>
    </location>
</feature>
<keyword evidence="2" id="KW-0812">Transmembrane</keyword>
<dbReference type="AlphaFoldDB" id="W1VAZ6"/>
<gene>
    <name evidence="3" type="ORF">Q605_AUC00882G0003</name>
</gene>
<protein>
    <submittedName>
        <fullName evidence="3">Integral membrane protein</fullName>
    </submittedName>
</protein>
<evidence type="ECO:0000256" key="2">
    <source>
        <dbReference type="SAM" id="Phobius"/>
    </source>
</evidence>
<dbReference type="Proteomes" id="UP000018852">
    <property type="component" value="Unassembled WGS sequence"/>
</dbReference>
<sequence length="244" mass="25954">MWDPGRAGFADYSGNQNLKGLVARWLPEDLWTVVWALTVLGALVGAWLLLRRLDGLRPQSARTCLDEPAGLDGPASSDGLTDLAGRRATPSDDGLILTLQVSVAMTLGLLISPISWSHHWVWCVPALMALMVAARRWDSPALMTAAAAGAAVFVLAMQWWFPEQNHVEQDWPVWASVVGSSYTWWALTTGAALASASAEQRAGQARAERTSAGQAGPVRPEQAGSGQPETDEAGTAGSEQVGLV</sequence>
<comment type="caution">
    <text evidence="3">The sequence shown here is derived from an EMBL/GenBank/DDBJ whole genome shotgun (WGS) entry which is preliminary data.</text>
</comment>
<keyword evidence="2" id="KW-0472">Membrane</keyword>
<evidence type="ECO:0000313" key="3">
    <source>
        <dbReference type="EMBL" id="ETJ03142.1"/>
    </source>
</evidence>
<evidence type="ECO:0000256" key="1">
    <source>
        <dbReference type="SAM" id="MobiDB-lite"/>
    </source>
</evidence>